<reference evidence="1 2" key="1">
    <citation type="journal article" date="2024" name="Nat. Commun.">
        <title>Phylogenomics reveals the evolutionary origins of lichenization in chlorophyte algae.</title>
        <authorList>
            <person name="Puginier C."/>
            <person name="Libourel C."/>
            <person name="Otte J."/>
            <person name="Skaloud P."/>
            <person name="Haon M."/>
            <person name="Grisel S."/>
            <person name="Petersen M."/>
            <person name="Berrin J.G."/>
            <person name="Delaux P.M."/>
            <person name="Dal Grande F."/>
            <person name="Keller J."/>
        </authorList>
    </citation>
    <scope>NUCLEOTIDE SEQUENCE [LARGE SCALE GENOMIC DNA]</scope>
    <source>
        <strain evidence="1 2">SAG 2043</strain>
    </source>
</reference>
<organism evidence="1 2">
    <name type="scientific">[Myrmecia] bisecta</name>
    <dbReference type="NCBI Taxonomy" id="41462"/>
    <lineage>
        <taxon>Eukaryota</taxon>
        <taxon>Viridiplantae</taxon>
        <taxon>Chlorophyta</taxon>
        <taxon>core chlorophytes</taxon>
        <taxon>Trebouxiophyceae</taxon>
        <taxon>Trebouxiales</taxon>
        <taxon>Trebouxiaceae</taxon>
        <taxon>Myrmecia</taxon>
    </lineage>
</organism>
<comment type="caution">
    <text evidence="1">The sequence shown here is derived from an EMBL/GenBank/DDBJ whole genome shotgun (WGS) entry which is preliminary data.</text>
</comment>
<dbReference type="Gene3D" id="2.60.120.620">
    <property type="entry name" value="q2cbj1_9rhob like domain"/>
    <property type="match status" value="1"/>
</dbReference>
<dbReference type="PANTHER" id="PTHR41677:SF1">
    <property type="entry name" value="FE2OG DIOXYGENASE DOMAIN-CONTAINING PROTEIN"/>
    <property type="match status" value="1"/>
</dbReference>
<dbReference type="EMBL" id="JALJOR010000012">
    <property type="protein sequence ID" value="KAK9807473.1"/>
    <property type="molecule type" value="Genomic_DNA"/>
</dbReference>
<proteinExistence type="predicted"/>
<evidence type="ECO:0000313" key="2">
    <source>
        <dbReference type="Proteomes" id="UP001489004"/>
    </source>
</evidence>
<protein>
    <submittedName>
        <fullName evidence="1">Uncharacterized protein</fullName>
    </submittedName>
</protein>
<dbReference type="AlphaFoldDB" id="A0AAW1PH27"/>
<evidence type="ECO:0000313" key="1">
    <source>
        <dbReference type="EMBL" id="KAK9807473.1"/>
    </source>
</evidence>
<dbReference type="PANTHER" id="PTHR41677">
    <property type="entry name" value="YALI0B19030P"/>
    <property type="match status" value="1"/>
</dbReference>
<keyword evidence="2" id="KW-1185">Reference proteome</keyword>
<dbReference type="Proteomes" id="UP001489004">
    <property type="component" value="Unassembled WGS sequence"/>
</dbReference>
<accession>A0AAW1PH27</accession>
<name>A0AAW1PH27_9CHLO</name>
<sequence length="349" mass="38401">MSLASNDMLLKRVYRKVCVPLSEVQAAAPSAGPVEQFSPALHLAYRPRAQFYRHSLTEMGISPDSRQNASNAPALCDFAVTEPFSLLSPAGVKAMRQAVESVDVQANCKILIKADDGAPLNHWQIRGPAKYSKFIKDLWSSPEVNAAVSDAAQLRLKPTMAYEMGHTNVQLPEEHLCSEPPVDSWHYDANCPFVAIVMLSDPADMVGGETAIMRPDGSVFRIRYPAAGWAIVLQGMNVKHCGTPVTGGRGERMSMVTSYQAADDNIPYHGTLRGVRIISEVNELYGEWTVSRLRVLAAKASALAEKVEKERLAEKFDLDQTVLACQQLADYHAHTMRELSPETEVSDIF</sequence>
<gene>
    <name evidence="1" type="ORF">WJX72_000180</name>
</gene>